<dbReference type="EMBL" id="JAYMYS010000007">
    <property type="protein sequence ID" value="KAK7386672.1"/>
    <property type="molecule type" value="Genomic_DNA"/>
</dbReference>
<dbReference type="Proteomes" id="UP001386955">
    <property type="component" value="Unassembled WGS sequence"/>
</dbReference>
<evidence type="ECO:0000313" key="3">
    <source>
        <dbReference type="Proteomes" id="UP001386955"/>
    </source>
</evidence>
<organism evidence="2 3">
    <name type="scientific">Psophocarpus tetragonolobus</name>
    <name type="common">Winged bean</name>
    <name type="synonym">Dolichos tetragonolobus</name>
    <dbReference type="NCBI Taxonomy" id="3891"/>
    <lineage>
        <taxon>Eukaryota</taxon>
        <taxon>Viridiplantae</taxon>
        <taxon>Streptophyta</taxon>
        <taxon>Embryophyta</taxon>
        <taxon>Tracheophyta</taxon>
        <taxon>Spermatophyta</taxon>
        <taxon>Magnoliopsida</taxon>
        <taxon>eudicotyledons</taxon>
        <taxon>Gunneridae</taxon>
        <taxon>Pentapetalae</taxon>
        <taxon>rosids</taxon>
        <taxon>fabids</taxon>
        <taxon>Fabales</taxon>
        <taxon>Fabaceae</taxon>
        <taxon>Papilionoideae</taxon>
        <taxon>50 kb inversion clade</taxon>
        <taxon>NPAAA clade</taxon>
        <taxon>indigoferoid/millettioid clade</taxon>
        <taxon>Phaseoleae</taxon>
        <taxon>Psophocarpus</taxon>
    </lineage>
</organism>
<name>A0AAN9S0A7_PSOTE</name>
<accession>A0AAN9S0A7</accession>
<keyword evidence="3" id="KW-1185">Reference proteome</keyword>
<reference evidence="2 3" key="1">
    <citation type="submission" date="2024-01" db="EMBL/GenBank/DDBJ databases">
        <title>The genomes of 5 underutilized Papilionoideae crops provide insights into root nodulation and disease resistanc.</title>
        <authorList>
            <person name="Jiang F."/>
        </authorList>
    </citation>
    <scope>NUCLEOTIDE SEQUENCE [LARGE SCALE GENOMIC DNA]</scope>
    <source>
        <strain evidence="2">DUOXIRENSHENG_FW03</strain>
        <tissue evidence="2">Leaves</tissue>
    </source>
</reference>
<protein>
    <submittedName>
        <fullName evidence="2">Uncharacterized protein</fullName>
    </submittedName>
</protein>
<proteinExistence type="predicted"/>
<feature type="region of interest" description="Disordered" evidence="1">
    <location>
        <begin position="1"/>
        <end position="29"/>
    </location>
</feature>
<dbReference type="AlphaFoldDB" id="A0AAN9S0A7"/>
<evidence type="ECO:0000256" key="1">
    <source>
        <dbReference type="SAM" id="MobiDB-lite"/>
    </source>
</evidence>
<sequence length="66" mass="7320">MQKSSLFEMESESNHNHTADICHKSTSNEHGISCPHALFEITNQATTFISHMKLAPLPKGHAGNFK</sequence>
<comment type="caution">
    <text evidence="2">The sequence shown here is derived from an EMBL/GenBank/DDBJ whole genome shotgun (WGS) entry which is preliminary data.</text>
</comment>
<feature type="compositionally biased region" description="Basic and acidic residues" evidence="1">
    <location>
        <begin position="12"/>
        <end position="27"/>
    </location>
</feature>
<evidence type="ECO:0000313" key="2">
    <source>
        <dbReference type="EMBL" id="KAK7386672.1"/>
    </source>
</evidence>
<gene>
    <name evidence="2" type="ORF">VNO78_27007</name>
</gene>